<protein>
    <submittedName>
        <fullName evidence="2">Uncharacterized protein</fullName>
    </submittedName>
</protein>
<keyword evidence="1" id="KW-1133">Transmembrane helix</keyword>
<dbReference type="EMBL" id="JAZGQO010000014">
    <property type="protein sequence ID" value="KAK6171206.1"/>
    <property type="molecule type" value="Genomic_DNA"/>
</dbReference>
<dbReference type="Gene3D" id="1.20.140.150">
    <property type="match status" value="1"/>
</dbReference>
<name>A0AAN8PFL5_PATCE</name>
<keyword evidence="3" id="KW-1185">Reference proteome</keyword>
<keyword evidence="1" id="KW-0472">Membrane</keyword>
<dbReference type="Proteomes" id="UP001347796">
    <property type="component" value="Unassembled WGS sequence"/>
</dbReference>
<organism evidence="2 3">
    <name type="scientific">Patella caerulea</name>
    <name type="common">Rayed Mediterranean limpet</name>
    <dbReference type="NCBI Taxonomy" id="87958"/>
    <lineage>
        <taxon>Eukaryota</taxon>
        <taxon>Metazoa</taxon>
        <taxon>Spiralia</taxon>
        <taxon>Lophotrochozoa</taxon>
        <taxon>Mollusca</taxon>
        <taxon>Gastropoda</taxon>
        <taxon>Patellogastropoda</taxon>
        <taxon>Patelloidea</taxon>
        <taxon>Patellidae</taxon>
        <taxon>Patella</taxon>
    </lineage>
</organism>
<dbReference type="AlphaFoldDB" id="A0AAN8PFL5"/>
<accession>A0AAN8PFL5</accession>
<comment type="caution">
    <text evidence="2">The sequence shown here is derived from an EMBL/GenBank/DDBJ whole genome shotgun (WGS) entry which is preliminary data.</text>
</comment>
<reference evidence="2 3" key="1">
    <citation type="submission" date="2024-01" db="EMBL/GenBank/DDBJ databases">
        <title>The genome of the rayed Mediterranean limpet Patella caerulea (Linnaeus, 1758).</title>
        <authorList>
            <person name="Anh-Thu Weber A."/>
            <person name="Halstead-Nussloch G."/>
        </authorList>
    </citation>
    <scope>NUCLEOTIDE SEQUENCE [LARGE SCALE GENOMIC DNA]</scope>
    <source>
        <strain evidence="2">AATW-2023a</strain>
        <tissue evidence="2">Whole specimen</tissue>
    </source>
</reference>
<proteinExistence type="predicted"/>
<evidence type="ECO:0000313" key="3">
    <source>
        <dbReference type="Proteomes" id="UP001347796"/>
    </source>
</evidence>
<feature type="transmembrane region" description="Helical" evidence="1">
    <location>
        <begin position="142"/>
        <end position="164"/>
    </location>
</feature>
<feature type="transmembrane region" description="Helical" evidence="1">
    <location>
        <begin position="114"/>
        <end position="136"/>
    </location>
</feature>
<keyword evidence="1" id="KW-0812">Transmembrane</keyword>
<evidence type="ECO:0000313" key="2">
    <source>
        <dbReference type="EMBL" id="KAK6171206.1"/>
    </source>
</evidence>
<gene>
    <name evidence="2" type="ORF">SNE40_019444</name>
</gene>
<feature type="transmembrane region" description="Helical" evidence="1">
    <location>
        <begin position="84"/>
        <end position="102"/>
    </location>
</feature>
<feature type="transmembrane region" description="Helical" evidence="1">
    <location>
        <begin position="12"/>
        <end position="32"/>
    </location>
</feature>
<sequence length="177" mass="19327">MAMCSDASGWAKAALVTLIISVALHIAGWATLNWMAYSTTGNVLTYEIGLWQMKSCNDGDCKKVTLPESFVTGLFQGVRAMETLTFIGLFFTTILSAVYVMVEAARTRKVAVALLALCIVVAVCSFIGMILFLAYFPDPYVVSYSMGLTVLALLLVLVSGAFMIPDVTDFREKEPFY</sequence>
<evidence type="ECO:0000256" key="1">
    <source>
        <dbReference type="SAM" id="Phobius"/>
    </source>
</evidence>